<evidence type="ECO:0000313" key="2">
    <source>
        <dbReference type="EMBL" id="KAA8535036.1"/>
    </source>
</evidence>
<dbReference type="EMBL" id="CM018040">
    <property type="protein sequence ID" value="KAA8535036.1"/>
    <property type="molecule type" value="Genomic_DNA"/>
</dbReference>
<accession>A0A5J5AYX6</accession>
<name>A0A5J5AYX6_9ASTE</name>
<feature type="region of interest" description="Disordered" evidence="1">
    <location>
        <begin position="61"/>
        <end position="113"/>
    </location>
</feature>
<sequence length="113" mass="12985">MFCMSKLIRSCCKIHYDVHDDNDDYSYAQFCLLFFFSPNFPKKMSLFSKPIDSWFKRHGDGDDDGDDRYDHAPAACMEGDGDDDDGDYDYAPQHEGDDDDDDDDDSYDYAPAA</sequence>
<reference evidence="2 3" key="1">
    <citation type="submission" date="2019-09" db="EMBL/GenBank/DDBJ databases">
        <title>A chromosome-level genome assembly of the Chinese tupelo Nyssa sinensis.</title>
        <authorList>
            <person name="Yang X."/>
            <person name="Kang M."/>
            <person name="Yang Y."/>
            <person name="Xiong H."/>
            <person name="Wang M."/>
            <person name="Zhang Z."/>
            <person name="Wang Z."/>
            <person name="Wu H."/>
            <person name="Ma T."/>
            <person name="Liu J."/>
            <person name="Xi Z."/>
        </authorList>
    </citation>
    <scope>NUCLEOTIDE SEQUENCE [LARGE SCALE GENOMIC DNA]</scope>
    <source>
        <strain evidence="2">J267</strain>
        <tissue evidence="2">Leaf</tissue>
    </source>
</reference>
<evidence type="ECO:0000313" key="3">
    <source>
        <dbReference type="Proteomes" id="UP000325577"/>
    </source>
</evidence>
<protein>
    <submittedName>
        <fullName evidence="2">Uncharacterized protein</fullName>
    </submittedName>
</protein>
<keyword evidence="3" id="KW-1185">Reference proteome</keyword>
<dbReference type="Proteomes" id="UP000325577">
    <property type="component" value="Linkage Group LG17"/>
</dbReference>
<proteinExistence type="predicted"/>
<organism evidence="2 3">
    <name type="scientific">Nyssa sinensis</name>
    <dbReference type="NCBI Taxonomy" id="561372"/>
    <lineage>
        <taxon>Eukaryota</taxon>
        <taxon>Viridiplantae</taxon>
        <taxon>Streptophyta</taxon>
        <taxon>Embryophyta</taxon>
        <taxon>Tracheophyta</taxon>
        <taxon>Spermatophyta</taxon>
        <taxon>Magnoliopsida</taxon>
        <taxon>eudicotyledons</taxon>
        <taxon>Gunneridae</taxon>
        <taxon>Pentapetalae</taxon>
        <taxon>asterids</taxon>
        <taxon>Cornales</taxon>
        <taxon>Nyssaceae</taxon>
        <taxon>Nyssa</taxon>
    </lineage>
</organism>
<feature type="compositionally biased region" description="Acidic residues" evidence="1">
    <location>
        <begin position="79"/>
        <end position="88"/>
    </location>
</feature>
<gene>
    <name evidence="2" type="ORF">F0562_030039</name>
</gene>
<dbReference type="PANTHER" id="PTHR37077">
    <property type="match status" value="1"/>
</dbReference>
<dbReference type="PANTHER" id="PTHR37077:SF1">
    <property type="match status" value="1"/>
</dbReference>
<feature type="compositionally biased region" description="Acidic residues" evidence="1">
    <location>
        <begin position="96"/>
        <end position="107"/>
    </location>
</feature>
<dbReference type="AlphaFoldDB" id="A0A5J5AYX6"/>
<evidence type="ECO:0000256" key="1">
    <source>
        <dbReference type="SAM" id="MobiDB-lite"/>
    </source>
</evidence>